<evidence type="ECO:0000256" key="5">
    <source>
        <dbReference type="ARBA" id="ARBA00023136"/>
    </source>
</evidence>
<evidence type="ECO:0000259" key="7">
    <source>
        <dbReference type="Pfam" id="PF00892"/>
    </source>
</evidence>
<feature type="transmembrane region" description="Helical" evidence="6">
    <location>
        <begin position="106"/>
        <end position="127"/>
    </location>
</feature>
<gene>
    <name evidence="8" type="ORF">EDC14_101350</name>
</gene>
<dbReference type="AlphaFoldDB" id="A0A4R1RR68"/>
<dbReference type="InterPro" id="IPR050638">
    <property type="entry name" value="AA-Vitamin_Transporters"/>
</dbReference>
<dbReference type="PANTHER" id="PTHR32322:SF2">
    <property type="entry name" value="EAMA DOMAIN-CONTAINING PROTEIN"/>
    <property type="match status" value="1"/>
</dbReference>
<feature type="domain" description="EamA" evidence="7">
    <location>
        <begin position="23"/>
        <end position="155"/>
    </location>
</feature>
<feature type="transmembrane region" description="Helical" evidence="6">
    <location>
        <begin position="51"/>
        <end position="71"/>
    </location>
</feature>
<name>A0A4R1RR68_HYDET</name>
<evidence type="ECO:0000256" key="3">
    <source>
        <dbReference type="ARBA" id="ARBA00022692"/>
    </source>
</evidence>
<keyword evidence="9" id="KW-1185">Reference proteome</keyword>
<comment type="caution">
    <text evidence="8">The sequence shown here is derived from an EMBL/GenBank/DDBJ whole genome shotgun (WGS) entry which is preliminary data.</text>
</comment>
<evidence type="ECO:0000256" key="2">
    <source>
        <dbReference type="ARBA" id="ARBA00007362"/>
    </source>
</evidence>
<dbReference type="PANTHER" id="PTHR32322">
    <property type="entry name" value="INNER MEMBRANE TRANSPORTER"/>
    <property type="match status" value="1"/>
</dbReference>
<evidence type="ECO:0000256" key="6">
    <source>
        <dbReference type="SAM" id="Phobius"/>
    </source>
</evidence>
<dbReference type="GO" id="GO:0016020">
    <property type="term" value="C:membrane"/>
    <property type="evidence" value="ECO:0007669"/>
    <property type="project" value="UniProtKB-SubCell"/>
</dbReference>
<evidence type="ECO:0000313" key="8">
    <source>
        <dbReference type="EMBL" id="TCL68510.1"/>
    </source>
</evidence>
<feature type="transmembrane region" description="Helical" evidence="6">
    <location>
        <begin position="23"/>
        <end position="45"/>
    </location>
</feature>
<feature type="transmembrane region" description="Helical" evidence="6">
    <location>
        <begin position="83"/>
        <end position="100"/>
    </location>
</feature>
<reference evidence="8 9" key="1">
    <citation type="submission" date="2019-03" db="EMBL/GenBank/DDBJ databases">
        <title>Genomic Encyclopedia of Type Strains, Phase IV (KMG-IV): sequencing the most valuable type-strain genomes for metagenomic binning, comparative biology and taxonomic classification.</title>
        <authorList>
            <person name="Goeker M."/>
        </authorList>
    </citation>
    <scope>NUCLEOTIDE SEQUENCE [LARGE SCALE GENOMIC DNA]</scope>
    <source>
        <strain evidence="8 9">LX-B</strain>
    </source>
</reference>
<feature type="transmembrane region" description="Helical" evidence="6">
    <location>
        <begin position="197"/>
        <end position="216"/>
    </location>
</feature>
<dbReference type="InterPro" id="IPR000620">
    <property type="entry name" value="EamA_dom"/>
</dbReference>
<dbReference type="RefSeq" id="WP_243662911.1">
    <property type="nucleotide sequence ID" value="NZ_SLUN01000013.1"/>
</dbReference>
<keyword evidence="5 6" id="KW-0472">Membrane</keyword>
<evidence type="ECO:0000313" key="9">
    <source>
        <dbReference type="Proteomes" id="UP000295008"/>
    </source>
</evidence>
<accession>A0A4R1RR68</accession>
<dbReference type="Gene3D" id="1.10.3730.20">
    <property type="match status" value="1"/>
</dbReference>
<feature type="domain" description="EamA" evidence="7">
    <location>
        <begin position="168"/>
        <end position="300"/>
    </location>
</feature>
<dbReference type="InterPro" id="IPR037185">
    <property type="entry name" value="EmrE-like"/>
</dbReference>
<dbReference type="Pfam" id="PF00892">
    <property type="entry name" value="EamA"/>
    <property type="match status" value="2"/>
</dbReference>
<feature type="transmembrane region" description="Helical" evidence="6">
    <location>
        <begin position="228"/>
        <end position="248"/>
    </location>
</feature>
<dbReference type="SUPFAM" id="SSF103481">
    <property type="entry name" value="Multidrug resistance efflux transporter EmrE"/>
    <property type="match status" value="2"/>
</dbReference>
<feature type="transmembrane region" description="Helical" evidence="6">
    <location>
        <begin position="139"/>
        <end position="155"/>
    </location>
</feature>
<proteinExistence type="inferred from homology"/>
<protein>
    <submittedName>
        <fullName evidence="8">Drug/metabolite transporter (DMT)-like permease</fullName>
    </submittedName>
</protein>
<evidence type="ECO:0000256" key="4">
    <source>
        <dbReference type="ARBA" id="ARBA00022989"/>
    </source>
</evidence>
<comment type="subcellular location">
    <subcellularLocation>
        <location evidence="1">Membrane</location>
        <topology evidence="1">Multi-pass membrane protein</topology>
    </subcellularLocation>
</comment>
<feature type="transmembrane region" description="Helical" evidence="6">
    <location>
        <begin position="167"/>
        <end position="185"/>
    </location>
</feature>
<feature type="transmembrane region" description="Helical" evidence="6">
    <location>
        <begin position="260"/>
        <end position="278"/>
    </location>
</feature>
<dbReference type="Proteomes" id="UP000295008">
    <property type="component" value="Unassembled WGS sequence"/>
</dbReference>
<sequence length="308" mass="33292">MFAKPVVRMRGLKLKEFLQEKTYLLAVIGAVLIWSTSFVATKIALWTVPPFTLGALRFLVAGIVLAVFLALQRGLVWPRRQDLGHLVLSGVLGITIYFALENLGVKLATAADAALIVAAYPAITMLLESLLYRVAVSRIRFFGVGLALLGVYLVVGESSSLGGPYRFRGDLILVATGIVWSFYNFVTRKVANEYPALLVTFYQTIAGAIAFLPLALLERAQWQAPAGASWLALLYLAIFCSLLGFLLYAYGLKRLTSSAAVTLMNLVPVFGVLCSVFLLGETLSLLQCGGGLIVIAGIILGVRQASER</sequence>
<organism evidence="8 9">
    <name type="scientific">Hydrogenispora ethanolica</name>
    <dbReference type="NCBI Taxonomy" id="1082276"/>
    <lineage>
        <taxon>Bacteria</taxon>
        <taxon>Bacillati</taxon>
        <taxon>Bacillota</taxon>
        <taxon>Hydrogenispora</taxon>
    </lineage>
</organism>
<dbReference type="EMBL" id="SLUN01000013">
    <property type="protein sequence ID" value="TCL68510.1"/>
    <property type="molecule type" value="Genomic_DNA"/>
</dbReference>
<evidence type="ECO:0000256" key="1">
    <source>
        <dbReference type="ARBA" id="ARBA00004141"/>
    </source>
</evidence>
<feature type="transmembrane region" description="Helical" evidence="6">
    <location>
        <begin position="284"/>
        <end position="302"/>
    </location>
</feature>
<keyword evidence="4 6" id="KW-1133">Transmembrane helix</keyword>
<comment type="similarity">
    <text evidence="2">Belongs to the EamA transporter family.</text>
</comment>
<keyword evidence="3 6" id="KW-0812">Transmembrane</keyword>